<proteinExistence type="inferred from homology"/>
<dbReference type="PROSITE" id="PS50111">
    <property type="entry name" value="CHEMOTAXIS_TRANSDUC_2"/>
    <property type="match status" value="1"/>
</dbReference>
<evidence type="ECO:0000259" key="6">
    <source>
        <dbReference type="PROSITE" id="PS50111"/>
    </source>
</evidence>
<sequence length="570" mass="62555">MRKRIGAKILSVFMLILVICLAGIGIVSVQVKNMDKINQNIGNEYLDSIQEVNTLSVNEAYLENDLKDYMLKEDKDSIRSDITSAQGNVLSSLQALEDNAISERQKETIQRLKKAYDAYIKQYSAVLEQIASGKIYDLDTAEEQVADQTSDLKVYIQSVTVLNKTNMIRAQKELSMATTLCYRVLIFAGVFLLLAFVGGMLVTYLTVIVPTKKATAELQEIVEDMEHKNGDLTKRVKERTKDEVGQLVRGINKFIETLQLTISDIKSESGIMMRNVESVTGQITKADENITDVSATMEELAVSMTEISGVADNINNSSEEVAKAVVDIATQATEGTAMAKSIRNTAQELSKKGVESKENTGAMAGEMRQIMESAVERSRNVEQINLLTADILEISSQTNLLALNASIEAARAGEAGKGFAVVADEIRKLADSSRETANNIQDISADVTDSVNALADNANKMISFIMNVVMPDYDILVETGKQYNEDANNFESILAKFESNANKLHDTMQNVKEMIQNISGTINECSDGINVVAENASDLTSGMAEIQHEVTDTDASAKKLVNNIDKFKRV</sequence>
<feature type="coiled-coil region" evidence="4">
    <location>
        <begin position="102"/>
        <end position="129"/>
    </location>
</feature>
<name>A0ABR7MSD7_9FIRM</name>
<feature type="transmembrane region" description="Helical" evidence="5">
    <location>
        <begin position="12"/>
        <end position="31"/>
    </location>
</feature>
<evidence type="ECO:0000256" key="4">
    <source>
        <dbReference type="SAM" id="Coils"/>
    </source>
</evidence>
<keyword evidence="4" id="KW-0175">Coiled coil</keyword>
<keyword evidence="9" id="KW-1185">Reference proteome</keyword>
<reference evidence="8 9" key="1">
    <citation type="submission" date="2020-08" db="EMBL/GenBank/DDBJ databases">
        <title>Genome public.</title>
        <authorList>
            <person name="Liu C."/>
            <person name="Sun Q."/>
        </authorList>
    </citation>
    <scope>NUCLEOTIDE SEQUENCE [LARGE SCALE GENOMIC DNA]</scope>
    <source>
        <strain evidence="8 9">BX3</strain>
    </source>
</reference>
<evidence type="ECO:0000313" key="9">
    <source>
        <dbReference type="Proteomes" id="UP000637513"/>
    </source>
</evidence>
<dbReference type="PANTHER" id="PTHR32089">
    <property type="entry name" value="METHYL-ACCEPTING CHEMOTAXIS PROTEIN MCPB"/>
    <property type="match status" value="1"/>
</dbReference>
<dbReference type="RefSeq" id="WP_249302811.1">
    <property type="nucleotide sequence ID" value="NZ_JACRSW010000009.1"/>
</dbReference>
<comment type="caution">
    <text evidence="8">The sequence shown here is derived from an EMBL/GenBank/DDBJ whole genome shotgun (WGS) entry which is preliminary data.</text>
</comment>
<dbReference type="SMART" id="SM00304">
    <property type="entry name" value="HAMP"/>
    <property type="match status" value="1"/>
</dbReference>
<dbReference type="Gene3D" id="6.10.340.10">
    <property type="match status" value="1"/>
</dbReference>
<dbReference type="EMBL" id="JACRSW010000009">
    <property type="protein sequence ID" value="MBC8556569.1"/>
    <property type="molecule type" value="Genomic_DNA"/>
</dbReference>
<dbReference type="Proteomes" id="UP000637513">
    <property type="component" value="Unassembled WGS sequence"/>
</dbReference>
<evidence type="ECO:0000256" key="5">
    <source>
        <dbReference type="SAM" id="Phobius"/>
    </source>
</evidence>
<feature type="domain" description="HAMP" evidence="7">
    <location>
        <begin position="217"/>
        <end position="263"/>
    </location>
</feature>
<comment type="similarity">
    <text evidence="2">Belongs to the methyl-accepting chemotaxis (MCP) protein family.</text>
</comment>
<accession>A0ABR7MSD7</accession>
<keyword evidence="1 3" id="KW-0807">Transducer</keyword>
<feature type="domain" description="Methyl-accepting transducer" evidence="6">
    <location>
        <begin position="296"/>
        <end position="533"/>
    </location>
</feature>
<dbReference type="Pfam" id="PF12729">
    <property type="entry name" value="4HB_MCP_1"/>
    <property type="match status" value="1"/>
</dbReference>
<protein>
    <submittedName>
        <fullName evidence="8">Methyl-accepting chemotaxis protein</fullName>
    </submittedName>
</protein>
<dbReference type="PANTHER" id="PTHR32089:SF112">
    <property type="entry name" value="LYSOZYME-LIKE PROTEIN-RELATED"/>
    <property type="match status" value="1"/>
</dbReference>
<dbReference type="CDD" id="cd06225">
    <property type="entry name" value="HAMP"/>
    <property type="match status" value="1"/>
</dbReference>
<dbReference type="InterPro" id="IPR024478">
    <property type="entry name" value="HlyB_4HB_MCP"/>
</dbReference>
<evidence type="ECO:0000256" key="2">
    <source>
        <dbReference type="ARBA" id="ARBA00029447"/>
    </source>
</evidence>
<dbReference type="SUPFAM" id="SSF58104">
    <property type="entry name" value="Methyl-accepting chemotaxis protein (MCP) signaling domain"/>
    <property type="match status" value="1"/>
</dbReference>
<keyword evidence="5" id="KW-1133">Transmembrane helix</keyword>
<feature type="transmembrane region" description="Helical" evidence="5">
    <location>
        <begin position="184"/>
        <end position="209"/>
    </location>
</feature>
<dbReference type="InterPro" id="IPR004089">
    <property type="entry name" value="MCPsignal_dom"/>
</dbReference>
<dbReference type="Pfam" id="PF00015">
    <property type="entry name" value="MCPsignal"/>
    <property type="match status" value="1"/>
</dbReference>
<evidence type="ECO:0000256" key="1">
    <source>
        <dbReference type="ARBA" id="ARBA00023224"/>
    </source>
</evidence>
<evidence type="ECO:0000256" key="3">
    <source>
        <dbReference type="PROSITE-ProRule" id="PRU00284"/>
    </source>
</evidence>
<dbReference type="Pfam" id="PF00672">
    <property type="entry name" value="HAMP"/>
    <property type="match status" value="1"/>
</dbReference>
<gene>
    <name evidence="8" type="ORF">H8700_02435</name>
</gene>
<keyword evidence="5" id="KW-0472">Membrane</keyword>
<keyword evidence="5" id="KW-0812">Transmembrane</keyword>
<dbReference type="SMART" id="SM00283">
    <property type="entry name" value="MA"/>
    <property type="match status" value="1"/>
</dbReference>
<organism evidence="8 9">
    <name type="scientific">Jutongia hominis</name>
    <dbReference type="NCBI Taxonomy" id="2763664"/>
    <lineage>
        <taxon>Bacteria</taxon>
        <taxon>Bacillati</taxon>
        <taxon>Bacillota</taxon>
        <taxon>Clostridia</taxon>
        <taxon>Lachnospirales</taxon>
        <taxon>Lachnospiraceae</taxon>
        <taxon>Jutongia</taxon>
    </lineage>
</organism>
<evidence type="ECO:0000259" key="7">
    <source>
        <dbReference type="PROSITE" id="PS50885"/>
    </source>
</evidence>
<dbReference type="Gene3D" id="1.10.287.950">
    <property type="entry name" value="Methyl-accepting chemotaxis protein"/>
    <property type="match status" value="1"/>
</dbReference>
<dbReference type="PROSITE" id="PS50885">
    <property type="entry name" value="HAMP"/>
    <property type="match status" value="1"/>
</dbReference>
<evidence type="ECO:0000313" key="8">
    <source>
        <dbReference type="EMBL" id="MBC8556569.1"/>
    </source>
</evidence>
<dbReference type="InterPro" id="IPR003660">
    <property type="entry name" value="HAMP_dom"/>
</dbReference>